<organism evidence="2">
    <name type="scientific">viral metagenome</name>
    <dbReference type="NCBI Taxonomy" id="1070528"/>
    <lineage>
        <taxon>unclassified sequences</taxon>
        <taxon>metagenomes</taxon>
        <taxon>organismal metagenomes</taxon>
    </lineage>
</organism>
<dbReference type="EMBL" id="MN739163">
    <property type="protein sequence ID" value="QHS91721.1"/>
    <property type="molecule type" value="Genomic_DNA"/>
</dbReference>
<accession>A0A6C0BJ01</accession>
<evidence type="ECO:0000313" key="2">
    <source>
        <dbReference type="EMBL" id="QHS91721.1"/>
    </source>
</evidence>
<proteinExistence type="predicted"/>
<feature type="compositionally biased region" description="Basic residues" evidence="1">
    <location>
        <begin position="363"/>
        <end position="373"/>
    </location>
</feature>
<feature type="region of interest" description="Disordered" evidence="1">
    <location>
        <begin position="320"/>
        <end position="373"/>
    </location>
</feature>
<reference evidence="2" key="1">
    <citation type="journal article" date="2020" name="Nature">
        <title>Giant virus diversity and host interactions through global metagenomics.</title>
        <authorList>
            <person name="Schulz F."/>
            <person name="Roux S."/>
            <person name="Paez-Espino D."/>
            <person name="Jungbluth S."/>
            <person name="Walsh D.A."/>
            <person name="Denef V.J."/>
            <person name="McMahon K.D."/>
            <person name="Konstantinidis K.T."/>
            <person name="Eloe-Fadrosh E.A."/>
            <person name="Kyrpides N.C."/>
            <person name="Woyke T."/>
        </authorList>
    </citation>
    <scope>NUCLEOTIDE SEQUENCE</scope>
    <source>
        <strain evidence="2">GVMAG-M-3300013006-15</strain>
    </source>
</reference>
<feature type="compositionally biased region" description="Polar residues" evidence="1">
    <location>
        <begin position="347"/>
        <end position="359"/>
    </location>
</feature>
<dbReference type="AlphaFoldDB" id="A0A6C0BJ01"/>
<evidence type="ECO:0000256" key="1">
    <source>
        <dbReference type="SAM" id="MobiDB-lite"/>
    </source>
</evidence>
<protein>
    <submittedName>
        <fullName evidence="2">Uncharacterized protein</fullName>
    </submittedName>
</protein>
<name>A0A6C0BJ01_9ZZZZ</name>
<sequence length="373" mass="42100">MSSWIRGRGKGRASTTPDLAPRDRVLIGVQDNLVSAQMSGGFGNRIFQILAGLGYAERTGKQFVFFEEHITNNPHTPPVKMRTMLYAWFPQVTIYRGKVSWTDFVDTGSPIPDISGSVAIRGNFQNDAFFSPNARDTFKIPTPPQRILNVDSIDFTHAYFIHFRLGDYVNSDWDVDLTTYYPDAARRILLQDPLATFLVFTEEPDKVDMKKFKFPTMKMAMMPVVDIWETLWLMSRCNGGICANSTFSWIAGYASKGNGSFYLPNIWKRDGSARGLATWAITLPIKPDTTLLEPAKVQIIIQELVEEVTPQQEVPFPTVEEAPQQEVPMPTVEDAPQQEVPFPTVEEQVTNPTPVPVQQSNKDRKKNRSNNSE</sequence>